<dbReference type="AlphaFoldDB" id="A0A392VC26"/>
<evidence type="ECO:0000313" key="1">
    <source>
        <dbReference type="EMBL" id="MCI84481.1"/>
    </source>
</evidence>
<dbReference type="EMBL" id="LXQA011091921">
    <property type="protein sequence ID" value="MCI84481.1"/>
    <property type="molecule type" value="Genomic_DNA"/>
</dbReference>
<organism evidence="1 2">
    <name type="scientific">Trifolium medium</name>
    <dbReference type="NCBI Taxonomy" id="97028"/>
    <lineage>
        <taxon>Eukaryota</taxon>
        <taxon>Viridiplantae</taxon>
        <taxon>Streptophyta</taxon>
        <taxon>Embryophyta</taxon>
        <taxon>Tracheophyta</taxon>
        <taxon>Spermatophyta</taxon>
        <taxon>Magnoliopsida</taxon>
        <taxon>eudicotyledons</taxon>
        <taxon>Gunneridae</taxon>
        <taxon>Pentapetalae</taxon>
        <taxon>rosids</taxon>
        <taxon>fabids</taxon>
        <taxon>Fabales</taxon>
        <taxon>Fabaceae</taxon>
        <taxon>Papilionoideae</taxon>
        <taxon>50 kb inversion clade</taxon>
        <taxon>NPAAA clade</taxon>
        <taxon>Hologalegina</taxon>
        <taxon>IRL clade</taxon>
        <taxon>Trifolieae</taxon>
        <taxon>Trifolium</taxon>
    </lineage>
</organism>
<protein>
    <submittedName>
        <fullName evidence="1">Uncharacterized protein</fullName>
    </submittedName>
</protein>
<reference evidence="1 2" key="1">
    <citation type="journal article" date="2018" name="Front. Plant Sci.">
        <title>Red Clover (Trifolium pratense) and Zigzag Clover (T. medium) - A Picture of Genomic Similarities and Differences.</title>
        <authorList>
            <person name="Dluhosova J."/>
            <person name="Istvanek J."/>
            <person name="Nedelnik J."/>
            <person name="Repkova J."/>
        </authorList>
    </citation>
    <scope>NUCLEOTIDE SEQUENCE [LARGE SCALE GENOMIC DNA]</scope>
    <source>
        <strain evidence="2">cv. 10/8</strain>
        <tissue evidence="1">Leaf</tissue>
    </source>
</reference>
<accession>A0A392VC26</accession>
<proteinExistence type="predicted"/>
<evidence type="ECO:0000313" key="2">
    <source>
        <dbReference type="Proteomes" id="UP000265520"/>
    </source>
</evidence>
<name>A0A392VC26_9FABA</name>
<comment type="caution">
    <text evidence="1">The sequence shown here is derived from an EMBL/GenBank/DDBJ whole genome shotgun (WGS) entry which is preliminary data.</text>
</comment>
<keyword evidence="2" id="KW-1185">Reference proteome</keyword>
<feature type="non-terminal residue" evidence="1">
    <location>
        <position position="38"/>
    </location>
</feature>
<dbReference type="Proteomes" id="UP000265520">
    <property type="component" value="Unassembled WGS sequence"/>
</dbReference>
<sequence length="38" mass="4356">MKPGPGSLAEREKAEKFLFAFRAFSLSEKWLAERARAE</sequence>